<dbReference type="UniPathway" id="UPA00359">
    <property type="reaction ID" value="UER00478"/>
</dbReference>
<dbReference type="Gene3D" id="3.30.1700.10">
    <property type="entry name" value="lpxc deacetylase, domain 2"/>
    <property type="match status" value="1"/>
</dbReference>
<feature type="binding site" evidence="12">
    <location>
        <position position="77"/>
    </location>
    <ligand>
        <name>Zn(2+)</name>
        <dbReference type="ChEBI" id="CHEBI:29105"/>
    </ligand>
</feature>
<dbReference type="STRING" id="717231.Flexsi_2147"/>
<dbReference type="SUPFAM" id="SSF54211">
    <property type="entry name" value="Ribosomal protein S5 domain 2-like"/>
    <property type="match status" value="2"/>
</dbReference>
<dbReference type="EC" id="3.5.1.108" evidence="4 12"/>
<dbReference type="HOGENOM" id="CLU_046528_1_0_0"/>
<proteinExistence type="inferred from homology"/>
<evidence type="ECO:0000256" key="4">
    <source>
        <dbReference type="ARBA" id="ARBA00012745"/>
    </source>
</evidence>
<dbReference type="GO" id="GO:0016020">
    <property type="term" value="C:membrane"/>
    <property type="evidence" value="ECO:0007669"/>
    <property type="project" value="GOC"/>
</dbReference>
<dbReference type="InterPro" id="IPR004463">
    <property type="entry name" value="UDP-acyl_GlcNac_deAcase"/>
</dbReference>
<keyword evidence="14" id="KW-1185">Reference proteome</keyword>
<keyword evidence="9 12" id="KW-0862">Zinc</keyword>
<dbReference type="NCBIfam" id="TIGR00325">
    <property type="entry name" value="lpxC"/>
    <property type="match status" value="1"/>
</dbReference>
<evidence type="ECO:0000256" key="2">
    <source>
        <dbReference type="ARBA" id="ARBA00002923"/>
    </source>
</evidence>
<comment type="catalytic activity">
    <reaction evidence="11 12">
        <text>a UDP-3-O-[(3R)-3-hydroxyacyl]-N-acetyl-alpha-D-glucosamine + H2O = a UDP-3-O-[(3R)-3-hydroxyacyl]-alpha-D-glucosamine + acetate</text>
        <dbReference type="Rhea" id="RHEA:67816"/>
        <dbReference type="ChEBI" id="CHEBI:15377"/>
        <dbReference type="ChEBI" id="CHEBI:30089"/>
        <dbReference type="ChEBI" id="CHEBI:137740"/>
        <dbReference type="ChEBI" id="CHEBI:173225"/>
        <dbReference type="EC" id="3.5.1.108"/>
    </reaction>
</comment>
<evidence type="ECO:0000256" key="12">
    <source>
        <dbReference type="HAMAP-Rule" id="MF_00388"/>
    </source>
</evidence>
<name>F8E5K6_FLESM</name>
<keyword evidence="8 12" id="KW-0378">Hydrolase</keyword>
<evidence type="ECO:0000256" key="10">
    <source>
        <dbReference type="ARBA" id="ARBA00023098"/>
    </source>
</evidence>
<comment type="cofactor">
    <cofactor evidence="1 12">
        <name>Zn(2+)</name>
        <dbReference type="ChEBI" id="CHEBI:29105"/>
    </cofactor>
</comment>
<dbReference type="OrthoDB" id="9802746at2"/>
<dbReference type="Pfam" id="PF03331">
    <property type="entry name" value="LpxC"/>
    <property type="match status" value="1"/>
</dbReference>
<dbReference type="GO" id="GO:0046872">
    <property type="term" value="F:metal ion binding"/>
    <property type="evidence" value="ECO:0007669"/>
    <property type="project" value="UniProtKB-KW"/>
</dbReference>
<dbReference type="PANTHER" id="PTHR33694">
    <property type="entry name" value="UDP-3-O-ACYL-N-ACETYLGLUCOSAMINE DEACETYLASE 1, MITOCHONDRIAL-RELATED"/>
    <property type="match status" value="1"/>
</dbReference>
<evidence type="ECO:0000256" key="11">
    <source>
        <dbReference type="ARBA" id="ARBA00024535"/>
    </source>
</evidence>
<gene>
    <name evidence="12" type="primary">lpxC</name>
    <name evidence="13" type="ordered locus">Flexsi_2147</name>
</gene>
<comment type="function">
    <text evidence="2 12">Catalyzes the hydrolysis of UDP-3-O-myristoyl-N-acetylglucosamine to form UDP-3-O-myristoylglucosamine and acetate, the committed step in lipid A biosynthesis.</text>
</comment>
<sequence>MYQTTLNKEISFSGTGLHSGSYIDVNIKPAYPDTGIQFIRTDVDNSQLTKVSPFDVYSTQLATSIKCGGASISTIEHLMAALYGLGIDNAVVEVNAGEIPILDGSAAPFVDILSQAGVKVLGKKRKYLKFKKRIRVEWGDKWVELIPSRFLKFTCHIDFDNKHVREQKAFFNVSPQVFKNEIAKARTFGFKEEVESLWQMGLARGGSLDNAVVVGDEGVINSEGLRFEDEFVRHKTLDLIGDISLLGYRFYGHVRAYKSGHQLNNLLARTLLESTAYYTVTEIEEDYKQAGYESIVLEPQGAV</sequence>
<feature type="binding site" evidence="12">
    <location>
        <position position="234"/>
    </location>
    <ligand>
        <name>Zn(2+)</name>
        <dbReference type="ChEBI" id="CHEBI:29105"/>
    </ligand>
</feature>
<keyword evidence="6 12" id="KW-0441">Lipid A biosynthesis</keyword>
<evidence type="ECO:0000256" key="1">
    <source>
        <dbReference type="ARBA" id="ARBA00001947"/>
    </source>
</evidence>
<keyword evidence="10 12" id="KW-0443">Lipid metabolism</keyword>
<evidence type="ECO:0000256" key="3">
    <source>
        <dbReference type="ARBA" id="ARBA00005002"/>
    </source>
</evidence>
<dbReference type="EMBL" id="CP002858">
    <property type="protein sequence ID" value="AEI15769.1"/>
    <property type="molecule type" value="Genomic_DNA"/>
</dbReference>
<dbReference type="GO" id="GO:0009245">
    <property type="term" value="P:lipid A biosynthetic process"/>
    <property type="evidence" value="ECO:0007669"/>
    <property type="project" value="UniProtKB-UniRule"/>
</dbReference>
<dbReference type="eggNOG" id="COG0774">
    <property type="taxonomic scope" value="Bacteria"/>
</dbReference>
<comment type="similarity">
    <text evidence="12">Belongs to the LpxC family.</text>
</comment>
<protein>
    <recommendedName>
        <fullName evidence="4 12">UDP-3-O-acyl-N-acetylglucosamine deacetylase</fullName>
        <shortName evidence="12">UDP-3-O-acyl-GlcNAc deacetylase</shortName>
        <ecNumber evidence="4 12">3.5.1.108</ecNumber>
    </recommendedName>
    <alternativeName>
        <fullName evidence="12">UDP-3-O-[R-3-hydroxymyristoyl]-N-acetylglucosamine deacetylase</fullName>
    </alternativeName>
</protein>
<comment type="pathway">
    <text evidence="3 12">Glycolipid biosynthesis; lipid IV(A) biosynthesis; lipid IV(A) from (3R)-3-hydroxytetradecanoyl-[acyl-carrier-protein] and UDP-N-acetyl-alpha-D-glucosamine: step 2/6.</text>
</comment>
<evidence type="ECO:0000256" key="9">
    <source>
        <dbReference type="ARBA" id="ARBA00022833"/>
    </source>
</evidence>
<evidence type="ECO:0000313" key="14">
    <source>
        <dbReference type="Proteomes" id="UP000006621"/>
    </source>
</evidence>
<evidence type="ECO:0000256" key="6">
    <source>
        <dbReference type="ARBA" id="ARBA00022556"/>
    </source>
</evidence>
<dbReference type="RefSeq" id="WP_013887213.1">
    <property type="nucleotide sequence ID" value="NC_015672.1"/>
</dbReference>
<keyword evidence="5 12" id="KW-0444">Lipid biosynthesis</keyword>
<organism evidence="13 14">
    <name type="scientific">Flexistipes sinusarabici (strain ATCC 49648 / DSM 4947 / MAS 10)</name>
    <dbReference type="NCBI Taxonomy" id="717231"/>
    <lineage>
        <taxon>Bacteria</taxon>
        <taxon>Pseudomonadati</taxon>
        <taxon>Deferribacterota</taxon>
        <taxon>Deferribacteres</taxon>
        <taxon>Deferribacterales</taxon>
        <taxon>Flexistipitaceae</taxon>
        <taxon>Flexistipes</taxon>
    </lineage>
</organism>
<dbReference type="AlphaFoldDB" id="F8E5K6"/>
<dbReference type="PANTHER" id="PTHR33694:SF1">
    <property type="entry name" value="UDP-3-O-ACYL-N-ACETYLGLUCOSAMINE DEACETYLASE 1, MITOCHONDRIAL-RELATED"/>
    <property type="match status" value="1"/>
</dbReference>
<keyword evidence="7 12" id="KW-0479">Metal-binding</keyword>
<dbReference type="InterPro" id="IPR020568">
    <property type="entry name" value="Ribosomal_Su5_D2-typ_SF"/>
</dbReference>
<feature type="active site" description="Proton donor" evidence="12">
    <location>
        <position position="261"/>
    </location>
</feature>
<reference evidence="14" key="2">
    <citation type="submission" date="2011-06" db="EMBL/GenBank/DDBJ databases">
        <title>The complete genome of Flexistipes sinusarabici DSM 4947.</title>
        <authorList>
            <person name="Lucas S."/>
            <person name="Han J."/>
            <person name="Lapidus A."/>
            <person name="Bruce D."/>
            <person name="Goodwin L."/>
            <person name="Pitluck S."/>
            <person name="Peters L."/>
            <person name="Kyrpides N."/>
            <person name="Mavromatis K."/>
            <person name="Ivanova N."/>
            <person name="Mikhailova N."/>
            <person name="Chertkov O."/>
            <person name="Detter J.C."/>
            <person name="Tapia R."/>
            <person name="Han C."/>
            <person name="Land M."/>
            <person name="Hauser L."/>
            <person name="Markowitz V."/>
            <person name="Cheng J.-F."/>
            <person name="Hugenholtz P."/>
            <person name="Woyke T."/>
            <person name="Wu D."/>
            <person name="Spring S."/>
            <person name="Schroeder M."/>
            <person name="Brambilla E."/>
            <person name="Klenk H.-P."/>
            <person name="Eisen J.A."/>
        </authorList>
    </citation>
    <scope>NUCLEOTIDE SEQUENCE [LARGE SCALE GENOMIC DNA]</scope>
    <source>
        <strain evidence="14">DSM 4947 / MAS 10</strain>
    </source>
</reference>
<reference evidence="13 14" key="1">
    <citation type="journal article" date="2011" name="Stand. Genomic Sci.">
        <title>Genome sequence of the moderately thermophilic halophile Flexistipes sinusarabici strain (MAS10).</title>
        <authorList>
            <person name="Lapidus A."/>
            <person name="Chertkov O."/>
            <person name="Nolan M."/>
            <person name="Lucas S."/>
            <person name="Hammon N."/>
            <person name="Deshpande S."/>
            <person name="Cheng J.F."/>
            <person name="Tapia R."/>
            <person name="Han C."/>
            <person name="Goodwin L."/>
            <person name="Pitluck S."/>
            <person name="Liolios K."/>
            <person name="Pagani I."/>
            <person name="Ivanova N."/>
            <person name="Huntemann M."/>
            <person name="Mavromatis K."/>
            <person name="Mikhailova N."/>
            <person name="Pati A."/>
            <person name="Chen A."/>
            <person name="Palaniappan K."/>
            <person name="Land M."/>
            <person name="Hauser L."/>
            <person name="Brambilla E.M."/>
            <person name="Rohde M."/>
            <person name="Abt B."/>
            <person name="Spring S."/>
            <person name="Goker M."/>
            <person name="Bristow J."/>
            <person name="Eisen J.A."/>
            <person name="Markowitz V."/>
            <person name="Hugenholtz P."/>
            <person name="Kyrpides N.C."/>
            <person name="Klenk H.P."/>
            <person name="Woyke T."/>
        </authorList>
    </citation>
    <scope>NUCLEOTIDE SEQUENCE [LARGE SCALE GENOMIC DNA]</scope>
    <source>
        <strain evidence="14">DSM 4947 / MAS 10</strain>
    </source>
</reference>
<dbReference type="Proteomes" id="UP000006621">
    <property type="component" value="Chromosome"/>
</dbReference>
<dbReference type="HAMAP" id="MF_00388">
    <property type="entry name" value="LpxC"/>
    <property type="match status" value="1"/>
</dbReference>
<dbReference type="InterPro" id="IPR011334">
    <property type="entry name" value="UDP-acyl_GlcNac_deAcase_C"/>
</dbReference>
<dbReference type="GO" id="GO:0103117">
    <property type="term" value="F:UDP-3-O-acyl-N-acetylglucosamine deacetylase activity"/>
    <property type="evidence" value="ECO:0007669"/>
    <property type="project" value="UniProtKB-UniRule"/>
</dbReference>
<feature type="binding site" evidence="12">
    <location>
        <position position="238"/>
    </location>
    <ligand>
        <name>Zn(2+)</name>
        <dbReference type="ChEBI" id="CHEBI:29105"/>
    </ligand>
</feature>
<dbReference type="Gene3D" id="3.30.230.20">
    <property type="entry name" value="lpxc deacetylase, domain 1"/>
    <property type="match status" value="1"/>
</dbReference>
<dbReference type="KEGG" id="fsi:Flexsi_2147"/>
<evidence type="ECO:0000256" key="5">
    <source>
        <dbReference type="ARBA" id="ARBA00022516"/>
    </source>
</evidence>
<evidence type="ECO:0000256" key="8">
    <source>
        <dbReference type="ARBA" id="ARBA00022801"/>
    </source>
</evidence>
<dbReference type="InterPro" id="IPR015870">
    <property type="entry name" value="UDP-acyl_N-AcGlcN_deAcase_N"/>
</dbReference>
<evidence type="ECO:0000313" key="13">
    <source>
        <dbReference type="EMBL" id="AEI15769.1"/>
    </source>
</evidence>
<accession>F8E5K6</accession>
<evidence type="ECO:0000256" key="7">
    <source>
        <dbReference type="ARBA" id="ARBA00022723"/>
    </source>
</evidence>